<dbReference type="PANTHER" id="PTHR45717:SF15">
    <property type="entry name" value="AGL218WP"/>
    <property type="match status" value="1"/>
</dbReference>
<sequence length="269" mass="30353">MSDTLVEYGDAVLVYHPMIHGRFLSKGHTFYRTDDAFLQFTVSRCGFLSQADASSTEDDDGDGDNDDDHMEVEDQLTELDADGDSIESETCLLDCVEDGEKPEYELELLDTKSVPAEKKSRSAKSQSELFKVVVNVSGLSVDSALNKWVARGKELSRKEIWLALVNLRKRKMYGKALLVDRYTSIFGTQAPLYSSFCCAIGQNRWLWLYSISKITPFHSLPQAYKNAKHLANGIRERMKADNVFPNRALSDQFAEVDPFRKTPVSNLLD</sequence>
<name>A0AAV1BB54_VICFA</name>
<keyword evidence="3" id="KW-1185">Reference proteome</keyword>
<comment type="similarity">
    <text evidence="1">Belongs to the PPR family. P subfamily.</text>
</comment>
<gene>
    <name evidence="2" type="ORF">VFH_VI190200</name>
</gene>
<proteinExistence type="inferred from homology"/>
<organism evidence="2 3">
    <name type="scientific">Vicia faba</name>
    <name type="common">Broad bean</name>
    <name type="synonym">Faba vulgaris</name>
    <dbReference type="NCBI Taxonomy" id="3906"/>
    <lineage>
        <taxon>Eukaryota</taxon>
        <taxon>Viridiplantae</taxon>
        <taxon>Streptophyta</taxon>
        <taxon>Embryophyta</taxon>
        <taxon>Tracheophyta</taxon>
        <taxon>Spermatophyta</taxon>
        <taxon>Magnoliopsida</taxon>
        <taxon>eudicotyledons</taxon>
        <taxon>Gunneridae</taxon>
        <taxon>Pentapetalae</taxon>
        <taxon>rosids</taxon>
        <taxon>fabids</taxon>
        <taxon>Fabales</taxon>
        <taxon>Fabaceae</taxon>
        <taxon>Papilionoideae</taxon>
        <taxon>50 kb inversion clade</taxon>
        <taxon>NPAAA clade</taxon>
        <taxon>Hologalegina</taxon>
        <taxon>IRL clade</taxon>
        <taxon>Fabeae</taxon>
        <taxon>Vicia</taxon>
    </lineage>
</organism>
<evidence type="ECO:0000313" key="3">
    <source>
        <dbReference type="Proteomes" id="UP001157006"/>
    </source>
</evidence>
<protein>
    <submittedName>
        <fullName evidence="2">Uncharacterized protein</fullName>
    </submittedName>
</protein>
<dbReference type="AlphaFoldDB" id="A0AAV1BB54"/>
<dbReference type="Proteomes" id="UP001157006">
    <property type="component" value="Chromosome 6"/>
</dbReference>
<evidence type="ECO:0000313" key="2">
    <source>
        <dbReference type="EMBL" id="CAI8619831.1"/>
    </source>
</evidence>
<reference evidence="2 3" key="1">
    <citation type="submission" date="2023-01" db="EMBL/GenBank/DDBJ databases">
        <authorList>
            <person name="Kreplak J."/>
        </authorList>
    </citation>
    <scope>NUCLEOTIDE SEQUENCE [LARGE SCALE GENOMIC DNA]</scope>
</reference>
<accession>A0AAV1BB54</accession>
<dbReference type="EMBL" id="OX451741">
    <property type="protein sequence ID" value="CAI8619831.1"/>
    <property type="molecule type" value="Genomic_DNA"/>
</dbReference>
<evidence type="ECO:0000256" key="1">
    <source>
        <dbReference type="ARBA" id="ARBA00007626"/>
    </source>
</evidence>
<dbReference type="GO" id="GO:0005739">
    <property type="term" value="C:mitochondrion"/>
    <property type="evidence" value="ECO:0007669"/>
    <property type="project" value="TreeGrafter"/>
</dbReference>
<dbReference type="PANTHER" id="PTHR45717">
    <property type="entry name" value="OS12G0527900 PROTEIN"/>
    <property type="match status" value="1"/>
</dbReference>